<name>A0ABV1NLL9_9CAUL</name>
<feature type="compositionally biased region" description="Basic and acidic residues" evidence="1">
    <location>
        <begin position="262"/>
        <end position="284"/>
    </location>
</feature>
<organism evidence="3 4">
    <name type="scientific">Brevundimonas aurifodinae</name>
    <dbReference type="NCBI Taxonomy" id="1508312"/>
    <lineage>
        <taxon>Bacteria</taxon>
        <taxon>Pseudomonadati</taxon>
        <taxon>Pseudomonadota</taxon>
        <taxon>Alphaproteobacteria</taxon>
        <taxon>Caulobacterales</taxon>
        <taxon>Caulobacteraceae</taxon>
        <taxon>Brevundimonas</taxon>
    </lineage>
</organism>
<keyword evidence="4" id="KW-1185">Reference proteome</keyword>
<feature type="compositionally biased region" description="Basic and acidic residues" evidence="1">
    <location>
        <begin position="297"/>
        <end position="337"/>
    </location>
</feature>
<keyword evidence="2" id="KW-0812">Transmembrane</keyword>
<accession>A0ABV1NLL9</accession>
<evidence type="ECO:0000313" key="4">
    <source>
        <dbReference type="Proteomes" id="UP001445732"/>
    </source>
</evidence>
<feature type="transmembrane region" description="Helical" evidence="2">
    <location>
        <begin position="52"/>
        <end position="77"/>
    </location>
</feature>
<reference evidence="3 4" key="1">
    <citation type="submission" date="2024-06" db="EMBL/GenBank/DDBJ databases">
        <title>Brevundimonas sp. C11.</title>
        <authorList>
            <person name="Maltman C."/>
        </authorList>
    </citation>
    <scope>NUCLEOTIDE SEQUENCE [LARGE SCALE GENOMIC DNA]</scope>
    <source>
        <strain evidence="3 4">C11</strain>
    </source>
</reference>
<comment type="caution">
    <text evidence="3">The sequence shown here is derived from an EMBL/GenBank/DDBJ whole genome shotgun (WGS) entry which is preliminary data.</text>
</comment>
<dbReference type="EMBL" id="JBEGDD010000003">
    <property type="protein sequence ID" value="MEQ7154534.1"/>
    <property type="molecule type" value="Genomic_DNA"/>
</dbReference>
<dbReference type="RefSeq" id="WP_349683701.1">
    <property type="nucleotide sequence ID" value="NZ_JBEGDD010000003.1"/>
</dbReference>
<feature type="region of interest" description="Disordered" evidence="1">
    <location>
        <begin position="174"/>
        <end position="337"/>
    </location>
</feature>
<keyword evidence="2" id="KW-1133">Transmembrane helix</keyword>
<keyword evidence="2" id="KW-0472">Membrane</keyword>
<proteinExistence type="predicted"/>
<gene>
    <name evidence="3" type="ORF">ABN401_04840</name>
</gene>
<protein>
    <submittedName>
        <fullName evidence="3">Uncharacterized protein</fullName>
    </submittedName>
</protein>
<evidence type="ECO:0000256" key="2">
    <source>
        <dbReference type="SAM" id="Phobius"/>
    </source>
</evidence>
<dbReference type="Proteomes" id="UP001445732">
    <property type="component" value="Unassembled WGS sequence"/>
</dbReference>
<feature type="region of interest" description="Disordered" evidence="1">
    <location>
        <begin position="86"/>
        <end position="112"/>
    </location>
</feature>
<evidence type="ECO:0000256" key="1">
    <source>
        <dbReference type="SAM" id="MobiDB-lite"/>
    </source>
</evidence>
<feature type="compositionally biased region" description="Basic and acidic residues" evidence="1">
    <location>
        <begin position="192"/>
        <end position="218"/>
    </location>
</feature>
<evidence type="ECO:0000313" key="3">
    <source>
        <dbReference type="EMBL" id="MEQ7154534.1"/>
    </source>
</evidence>
<sequence>MTELRDPPKPIALDEVLNRFDAPQPSPEFYTRTLAAVRETPQRRPLSWSRVFGWKALLIVGVIGGGGLAVAATGILWRSSTEASSSSDLVKDETATTRPAAPPRPVETPMAPSEALDPVWQDLSPQRLTELEAAYDVSRLEPQGPISAGAASELRALAGAPRLDRPRFEAALDRNGLRLPRRPASQGPVPAREVDLRSRLQDRRASIEARDAARDRTRTGSSPAGPTVPPDLGPAVGLETLVDARSQPAGAENGLSAAARPTNRDDPVGPVDLERFRALDRVGRSETAAPTTPDAPARPDARLPERGVLSERLERSTRPQRPERPERPPRVSRPGRE</sequence>